<evidence type="ECO:0000313" key="2">
    <source>
        <dbReference type="EMBL" id="KAK9699907.1"/>
    </source>
</evidence>
<sequence length="265" mass="29148">MSDEHWLRAAMLDDTVVADLLLHLSGNNDTNDDGDLSPSPFTFLMKPLPPSWGTRHPRSKPPSTSSSMSAPPEKTREPRRSPTTPLSWTGGASPSDGGCEETSSLNFPPPPSDRFRSKISAASDTPTTSSKRSKRKKTFTELKEEESSLLKEQTYLKKELETLNETLIQQRSINENLKRIKLDLHVQSEMKPEPNSYPYPEEQNTNVLRTCEAASSSASTQVKAVGDVSQPPTPAQKGVSSQEPVFVLPDLNMAPDQESGLVWAS</sequence>
<feature type="compositionally biased region" description="Low complexity" evidence="1">
    <location>
        <begin position="61"/>
        <end position="72"/>
    </location>
</feature>
<dbReference type="Proteomes" id="UP001443914">
    <property type="component" value="Unassembled WGS sequence"/>
</dbReference>
<name>A0AAW1J9Y0_SAPOF</name>
<dbReference type="PANTHER" id="PTHR35099">
    <property type="entry name" value="OS02G0182700 PROTEIN"/>
    <property type="match status" value="1"/>
</dbReference>
<dbReference type="EMBL" id="JBDFQZ010000008">
    <property type="protein sequence ID" value="KAK9699907.1"/>
    <property type="molecule type" value="Genomic_DNA"/>
</dbReference>
<gene>
    <name evidence="2" type="ORF">RND81_08G203100</name>
</gene>
<keyword evidence="3" id="KW-1185">Reference proteome</keyword>
<feature type="region of interest" description="Disordered" evidence="1">
    <location>
        <begin position="47"/>
        <end position="140"/>
    </location>
</feature>
<comment type="caution">
    <text evidence="2">The sequence shown here is derived from an EMBL/GenBank/DDBJ whole genome shotgun (WGS) entry which is preliminary data.</text>
</comment>
<feature type="compositionally biased region" description="Polar residues" evidence="1">
    <location>
        <begin position="81"/>
        <end position="92"/>
    </location>
</feature>
<dbReference type="AlphaFoldDB" id="A0AAW1J9Y0"/>
<protein>
    <submittedName>
        <fullName evidence="2">Uncharacterized protein</fullName>
    </submittedName>
</protein>
<proteinExistence type="predicted"/>
<accession>A0AAW1J9Y0</accession>
<reference evidence="2" key="1">
    <citation type="submission" date="2024-03" db="EMBL/GenBank/DDBJ databases">
        <title>WGS assembly of Saponaria officinalis var. Norfolk2.</title>
        <authorList>
            <person name="Jenkins J."/>
            <person name="Shu S."/>
            <person name="Grimwood J."/>
            <person name="Barry K."/>
            <person name="Goodstein D."/>
            <person name="Schmutz J."/>
            <person name="Leebens-Mack J."/>
            <person name="Osbourn A."/>
        </authorList>
    </citation>
    <scope>NUCLEOTIDE SEQUENCE [LARGE SCALE GENOMIC DNA]</scope>
    <source>
        <strain evidence="2">JIC</strain>
    </source>
</reference>
<organism evidence="2 3">
    <name type="scientific">Saponaria officinalis</name>
    <name type="common">Common soapwort</name>
    <name type="synonym">Lychnis saponaria</name>
    <dbReference type="NCBI Taxonomy" id="3572"/>
    <lineage>
        <taxon>Eukaryota</taxon>
        <taxon>Viridiplantae</taxon>
        <taxon>Streptophyta</taxon>
        <taxon>Embryophyta</taxon>
        <taxon>Tracheophyta</taxon>
        <taxon>Spermatophyta</taxon>
        <taxon>Magnoliopsida</taxon>
        <taxon>eudicotyledons</taxon>
        <taxon>Gunneridae</taxon>
        <taxon>Pentapetalae</taxon>
        <taxon>Caryophyllales</taxon>
        <taxon>Caryophyllaceae</taxon>
        <taxon>Caryophylleae</taxon>
        <taxon>Saponaria</taxon>
    </lineage>
</organism>
<feature type="region of interest" description="Disordered" evidence="1">
    <location>
        <begin position="222"/>
        <end position="241"/>
    </location>
</feature>
<dbReference type="PANTHER" id="PTHR35099:SF2">
    <property type="entry name" value="OS02G0182700 PROTEIN"/>
    <property type="match status" value="1"/>
</dbReference>
<evidence type="ECO:0000313" key="3">
    <source>
        <dbReference type="Proteomes" id="UP001443914"/>
    </source>
</evidence>
<evidence type="ECO:0000256" key="1">
    <source>
        <dbReference type="SAM" id="MobiDB-lite"/>
    </source>
</evidence>